<dbReference type="InterPro" id="IPR054483">
    <property type="entry name" value="DC1-like_CT"/>
</dbReference>
<feature type="transmembrane region" description="Helical" evidence="6">
    <location>
        <begin position="6"/>
        <end position="28"/>
    </location>
</feature>
<dbReference type="CDD" id="cd23340">
    <property type="entry name" value="beta-trefoil_FSCN_ACP-like"/>
    <property type="match status" value="1"/>
</dbReference>
<dbReference type="InterPro" id="IPR008999">
    <property type="entry name" value="Actin-crosslinking"/>
</dbReference>
<dbReference type="InterPro" id="IPR004146">
    <property type="entry name" value="DC1"/>
</dbReference>
<keyword evidence="4" id="KW-0862">Zinc</keyword>
<dbReference type="PANTHER" id="PTHR32410">
    <property type="entry name" value="CYSTEINE/HISTIDINE-RICH C1 DOMAIN FAMILY PROTEIN"/>
    <property type="match status" value="1"/>
</dbReference>
<name>A0A6D2KC37_9BRAS</name>
<keyword evidence="6" id="KW-1133">Transmembrane helix</keyword>
<accession>A0A6D2KC37</accession>
<protein>
    <recommendedName>
        <fullName evidence="7">Phorbol-ester/DAG-type domain-containing protein</fullName>
    </recommendedName>
</protein>
<dbReference type="PROSITE" id="PS50081">
    <property type="entry name" value="ZF_DAG_PE_2"/>
    <property type="match status" value="1"/>
</dbReference>
<dbReference type="AlphaFoldDB" id="A0A6D2KC37"/>
<evidence type="ECO:0000256" key="6">
    <source>
        <dbReference type="SAM" id="Phobius"/>
    </source>
</evidence>
<dbReference type="Gene3D" id="2.80.10.50">
    <property type="match status" value="1"/>
</dbReference>
<dbReference type="SMART" id="SM00249">
    <property type="entry name" value="PHD"/>
    <property type="match status" value="4"/>
</dbReference>
<evidence type="ECO:0000256" key="4">
    <source>
        <dbReference type="ARBA" id="ARBA00022833"/>
    </source>
</evidence>
<dbReference type="Pfam" id="PF22926">
    <property type="entry name" value="C1-like_CT"/>
    <property type="match status" value="1"/>
</dbReference>
<dbReference type="OrthoDB" id="938199at2759"/>
<dbReference type="PANTHER" id="PTHR32410:SF154">
    <property type="entry name" value="CHP-RICH ZINC FINGER PROTEIN-LIKE-RELATED"/>
    <property type="match status" value="1"/>
</dbReference>
<evidence type="ECO:0000256" key="1">
    <source>
        <dbReference type="ARBA" id="ARBA00022723"/>
    </source>
</evidence>
<dbReference type="Pfam" id="PF22932">
    <property type="entry name" value="Ubiq_DUF_assoc"/>
    <property type="match status" value="1"/>
</dbReference>
<dbReference type="Pfam" id="PF04601">
    <property type="entry name" value="DUF569"/>
    <property type="match status" value="1"/>
</dbReference>
<dbReference type="FunFam" id="2.80.10.50:FF:000067">
    <property type="entry name" value="BnaC05g19630D protein"/>
    <property type="match status" value="1"/>
</dbReference>
<evidence type="ECO:0000256" key="3">
    <source>
        <dbReference type="ARBA" id="ARBA00022771"/>
    </source>
</evidence>
<feature type="compositionally biased region" description="Pro residues" evidence="5">
    <location>
        <begin position="855"/>
        <end position="886"/>
    </location>
</feature>
<feature type="region of interest" description="Disordered" evidence="5">
    <location>
        <begin position="849"/>
        <end position="919"/>
    </location>
</feature>
<dbReference type="InterPro" id="IPR002219">
    <property type="entry name" value="PKC_DAG/PE"/>
</dbReference>
<dbReference type="EMBL" id="CACVBM020001495">
    <property type="protein sequence ID" value="CAA7051959.1"/>
    <property type="molecule type" value="Genomic_DNA"/>
</dbReference>
<dbReference type="InterPro" id="IPR054726">
    <property type="entry name" value="Ubiq_DUF569-assoc"/>
</dbReference>
<dbReference type="Gene3D" id="3.30.60.20">
    <property type="match status" value="1"/>
</dbReference>
<keyword evidence="6" id="KW-0812">Transmembrane</keyword>
<evidence type="ECO:0000256" key="2">
    <source>
        <dbReference type="ARBA" id="ARBA00022737"/>
    </source>
</evidence>
<organism evidence="8 9">
    <name type="scientific">Microthlaspi erraticum</name>
    <dbReference type="NCBI Taxonomy" id="1685480"/>
    <lineage>
        <taxon>Eukaryota</taxon>
        <taxon>Viridiplantae</taxon>
        <taxon>Streptophyta</taxon>
        <taxon>Embryophyta</taxon>
        <taxon>Tracheophyta</taxon>
        <taxon>Spermatophyta</taxon>
        <taxon>Magnoliopsida</taxon>
        <taxon>eudicotyledons</taxon>
        <taxon>Gunneridae</taxon>
        <taxon>Pentapetalae</taxon>
        <taxon>rosids</taxon>
        <taxon>malvids</taxon>
        <taxon>Brassicales</taxon>
        <taxon>Brassicaceae</taxon>
        <taxon>Coluteocarpeae</taxon>
        <taxon>Microthlaspi</taxon>
    </lineage>
</organism>
<comment type="caution">
    <text evidence="8">The sequence shown here is derived from an EMBL/GenBank/DDBJ whole genome shotgun (WGS) entry which is preliminary data.</text>
</comment>
<keyword evidence="9" id="KW-1185">Reference proteome</keyword>
<dbReference type="SMART" id="SM00109">
    <property type="entry name" value="C1"/>
    <property type="match status" value="4"/>
</dbReference>
<dbReference type="InterPro" id="IPR007679">
    <property type="entry name" value="DUF569"/>
</dbReference>
<dbReference type="Proteomes" id="UP000467841">
    <property type="component" value="Unassembled WGS sequence"/>
</dbReference>
<evidence type="ECO:0000313" key="8">
    <source>
        <dbReference type="EMBL" id="CAA7051959.1"/>
    </source>
</evidence>
<keyword evidence="2" id="KW-0677">Repeat</keyword>
<dbReference type="InterPro" id="IPR053192">
    <property type="entry name" value="Vacuole_Formation_Reg"/>
</dbReference>
<dbReference type="SUPFAM" id="SSF57889">
    <property type="entry name" value="Cysteine-rich domain"/>
    <property type="match status" value="6"/>
</dbReference>
<evidence type="ECO:0000256" key="5">
    <source>
        <dbReference type="SAM" id="MobiDB-lite"/>
    </source>
</evidence>
<keyword evidence="6" id="KW-0472">Membrane</keyword>
<keyword evidence="1" id="KW-0479">Metal-binding</keyword>
<dbReference type="GO" id="GO:0008270">
    <property type="term" value="F:zinc ion binding"/>
    <property type="evidence" value="ECO:0007669"/>
    <property type="project" value="UniProtKB-KW"/>
</dbReference>
<dbReference type="Pfam" id="PF03107">
    <property type="entry name" value="C1_2"/>
    <property type="match status" value="7"/>
</dbReference>
<sequence length="1018" mass="116826">MMIFLFFLSAIIIIIITITIIYFFLFSYPFSKSKGLSKHYIHKHVMMPRKDKRKGDCCGRFEASSDGYYCKICDFFFHKTCVESSQSINHPSHLMHSLTLQDRQDHYSCTLCRRHMENLIYSCEECGFHTDLHCAMYPPPDVIDNSETHGHKLTFYKWALEYYCYAKCGSIGEGASYSCDECGLTFHSGCVDHPLKPNRSSEVKHPLEVNHSHHPLHPLKLLKGVERPNYCDGTCRLCGKEIGDKLFYHCSSCNFTVDMRCVVSPPAPSLLNLKAHDHQLNLIPRLISFTCNACGLKGDRSPYVCIQCGFMVHQDCLDFPRLININRHDHRVSRTSLIGVVDSVCGVCRKKVDWTCGGFSCHKCPGYIVHSKCATRQDVWNGKELEGIPEETEDTEPYVRIDDNTIQHFSHKEHNLRFNKGCILREEDRWCSACTQPIYPKSFYGCMDCDFFLHKKCAELPKRKRHALHNDWLSLVTSEDDLFYCSACYVRSNGFKYQGEGAFSYVKLDVRCCSIYEPFDHPSHPQHPLYLLSPHDDGICNGCKRFQFKVLRCIEDKCGFVLDVKCATLPQVVNHRVEDHALTLCYGEEAEGKYWCDICEKELNPKKWFYTNKDHETSLHTECVFGDLTAFMPGKRGEYWYNHFEVVLNNSMSRPYCNQCKSRCMFPIMLRLFNGTLDSYICSYDCLDRFPVGDRGWTRMEIFRKAETVRLRSYHDKYLLAEDDEESVNQDRDGRSMNARWTVEIVEEANVIRLKSCFGKYLTASNIPMFLGMTGKKVTQTLPRRLDSSTEWEPVREGVQVRLKTRYGQYLRANGGLPPWRNSITHDIPHRTTTQDWVLWDIDILESRKKKTPPVDAPPPAAASPPPMAASPPAFTPLPPPPPPPELLMERKDDYDEPHSPEGFSLKSPRFSKTETVDRVSSPVRADGRLIYYRVADNDQNVDESAKEELFCFKGMGLEELKQKLEEETGLSGISICSKNPLNGKLYPLRLHLPPNNTKMHVVLIPSSSKGDDAASTS</sequence>
<dbReference type="SUPFAM" id="SSF50405">
    <property type="entry name" value="Actin-crosslinking proteins"/>
    <property type="match status" value="1"/>
</dbReference>
<dbReference type="InterPro" id="IPR046349">
    <property type="entry name" value="C1-like_sf"/>
</dbReference>
<gene>
    <name evidence="8" type="ORF">MERR_LOCUS39194</name>
</gene>
<proteinExistence type="predicted"/>
<dbReference type="InterPro" id="IPR001965">
    <property type="entry name" value="Znf_PHD"/>
</dbReference>
<evidence type="ECO:0000259" key="7">
    <source>
        <dbReference type="PROSITE" id="PS50081"/>
    </source>
</evidence>
<evidence type="ECO:0000313" key="9">
    <source>
        <dbReference type="Proteomes" id="UP000467841"/>
    </source>
</evidence>
<keyword evidence="3" id="KW-0863">Zinc-finger</keyword>
<feature type="domain" description="Phorbol-ester/DAG-type" evidence="7">
    <location>
        <begin position="410"/>
        <end position="465"/>
    </location>
</feature>
<feature type="compositionally biased region" description="Basic and acidic residues" evidence="5">
    <location>
        <begin position="888"/>
        <end position="900"/>
    </location>
</feature>
<reference evidence="8" key="1">
    <citation type="submission" date="2020-01" db="EMBL/GenBank/DDBJ databases">
        <authorList>
            <person name="Mishra B."/>
        </authorList>
    </citation>
    <scope>NUCLEOTIDE SEQUENCE [LARGE SCALE GENOMIC DNA]</scope>
</reference>